<dbReference type="InterPro" id="IPR029061">
    <property type="entry name" value="THDP-binding"/>
</dbReference>
<dbReference type="PANTHER" id="PTHR43195:SF1">
    <property type="entry name" value="FI06132P-RELATED"/>
    <property type="match status" value="1"/>
</dbReference>
<dbReference type="GO" id="GO:0004802">
    <property type="term" value="F:transketolase activity"/>
    <property type="evidence" value="ECO:0007669"/>
    <property type="project" value="TreeGrafter"/>
</dbReference>
<gene>
    <name evidence="4" type="ORF">OS493_025823</name>
</gene>
<comment type="caution">
    <text evidence="4">The sequence shown here is derived from an EMBL/GenBank/DDBJ whole genome shotgun (WGS) entry which is preliminary data.</text>
</comment>
<evidence type="ECO:0000313" key="5">
    <source>
        <dbReference type="Proteomes" id="UP001163046"/>
    </source>
</evidence>
<keyword evidence="1" id="KW-0808">Transferase</keyword>
<dbReference type="SUPFAM" id="SSF52518">
    <property type="entry name" value="Thiamin diphosphate-binding fold (THDP-binding)"/>
    <property type="match status" value="1"/>
</dbReference>
<evidence type="ECO:0000313" key="4">
    <source>
        <dbReference type="EMBL" id="KAJ7377928.1"/>
    </source>
</evidence>
<dbReference type="PANTHER" id="PTHR43195">
    <property type="entry name" value="TRANSKETOLASE"/>
    <property type="match status" value="1"/>
</dbReference>
<reference evidence="4" key="1">
    <citation type="submission" date="2023-01" db="EMBL/GenBank/DDBJ databases">
        <title>Genome assembly of the deep-sea coral Lophelia pertusa.</title>
        <authorList>
            <person name="Herrera S."/>
            <person name="Cordes E."/>
        </authorList>
    </citation>
    <scope>NUCLEOTIDE SEQUENCE</scope>
    <source>
        <strain evidence="4">USNM1676648</strain>
        <tissue evidence="4">Polyp</tissue>
    </source>
</reference>
<evidence type="ECO:0000256" key="1">
    <source>
        <dbReference type="ARBA" id="ARBA00022679"/>
    </source>
</evidence>
<dbReference type="OrthoDB" id="10267175at2759"/>
<name>A0A9W9ZA43_9CNID</name>
<dbReference type="EMBL" id="MU826371">
    <property type="protein sequence ID" value="KAJ7377928.1"/>
    <property type="molecule type" value="Genomic_DNA"/>
</dbReference>
<feature type="domain" description="Transketolase N-terminal" evidence="3">
    <location>
        <begin position="8"/>
        <end position="68"/>
    </location>
</feature>
<accession>A0A9W9ZA43</accession>
<keyword evidence="5" id="KW-1185">Reference proteome</keyword>
<dbReference type="InterPro" id="IPR005474">
    <property type="entry name" value="Transketolase_N"/>
</dbReference>
<protein>
    <recommendedName>
        <fullName evidence="3">Transketolase N-terminal domain-containing protein</fullName>
    </recommendedName>
</protein>
<dbReference type="GO" id="GO:0030976">
    <property type="term" value="F:thiamine pyrophosphate binding"/>
    <property type="evidence" value="ECO:0007669"/>
    <property type="project" value="TreeGrafter"/>
</dbReference>
<sequence>MNCVFPRWNTIVIDGHDVEAVCRAFHEAKTSEDRPTAILAKTYKGKGVPGVEDELNFHGKALGDKGKAAVELMKNSISGTLNGLGPQPVIDDAPAVDLTVKLSEPPNYKMGDKVNSYKVKGATSRMAQSVLIFSILNHPCSCLVYLSKLLF</sequence>
<evidence type="ECO:0000259" key="3">
    <source>
        <dbReference type="Pfam" id="PF00456"/>
    </source>
</evidence>
<evidence type="ECO:0000256" key="2">
    <source>
        <dbReference type="ARBA" id="ARBA00023052"/>
    </source>
</evidence>
<dbReference type="Proteomes" id="UP001163046">
    <property type="component" value="Unassembled WGS sequence"/>
</dbReference>
<dbReference type="AlphaFoldDB" id="A0A9W9ZA43"/>
<proteinExistence type="predicted"/>
<dbReference type="Pfam" id="PF00456">
    <property type="entry name" value="Transketolase_N"/>
    <property type="match status" value="1"/>
</dbReference>
<dbReference type="InterPro" id="IPR051424">
    <property type="entry name" value="Transketolase-like"/>
</dbReference>
<organism evidence="4 5">
    <name type="scientific">Desmophyllum pertusum</name>
    <dbReference type="NCBI Taxonomy" id="174260"/>
    <lineage>
        <taxon>Eukaryota</taxon>
        <taxon>Metazoa</taxon>
        <taxon>Cnidaria</taxon>
        <taxon>Anthozoa</taxon>
        <taxon>Hexacorallia</taxon>
        <taxon>Scleractinia</taxon>
        <taxon>Caryophylliina</taxon>
        <taxon>Caryophylliidae</taxon>
        <taxon>Desmophyllum</taxon>
    </lineage>
</organism>
<dbReference type="Gene3D" id="3.40.50.970">
    <property type="match status" value="1"/>
</dbReference>
<keyword evidence="2" id="KW-0786">Thiamine pyrophosphate</keyword>